<keyword evidence="4" id="KW-1185">Reference proteome</keyword>
<reference evidence="4" key="1">
    <citation type="journal article" date="2019" name="Int. J. Syst. Evol. Microbiol.">
        <title>The Global Catalogue of Microorganisms (GCM) 10K type strain sequencing project: providing services to taxonomists for standard genome sequencing and annotation.</title>
        <authorList>
            <consortium name="The Broad Institute Genomics Platform"/>
            <consortium name="The Broad Institute Genome Sequencing Center for Infectious Disease"/>
            <person name="Wu L."/>
            <person name="Ma J."/>
        </authorList>
    </citation>
    <scope>NUCLEOTIDE SEQUENCE [LARGE SCALE GENOMIC DNA]</scope>
    <source>
        <strain evidence="4">JCM 17442</strain>
    </source>
</reference>
<proteinExistence type="predicted"/>
<keyword evidence="1" id="KW-0812">Transmembrane</keyword>
<feature type="transmembrane region" description="Helical" evidence="1">
    <location>
        <begin position="330"/>
        <end position="349"/>
    </location>
</feature>
<evidence type="ECO:0000313" key="3">
    <source>
        <dbReference type="EMBL" id="GAA4264460.1"/>
    </source>
</evidence>
<feature type="transmembrane region" description="Helical" evidence="1">
    <location>
        <begin position="245"/>
        <end position="270"/>
    </location>
</feature>
<feature type="transmembrane region" description="Helical" evidence="1">
    <location>
        <begin position="355"/>
        <end position="371"/>
    </location>
</feature>
<feature type="transmembrane region" description="Helical" evidence="1">
    <location>
        <begin position="383"/>
        <end position="400"/>
    </location>
</feature>
<dbReference type="InterPro" id="IPR024962">
    <property type="entry name" value="YukD-like"/>
</dbReference>
<dbReference type="Pfam" id="PF08817">
    <property type="entry name" value="YukD"/>
    <property type="match status" value="1"/>
</dbReference>
<accession>A0ABP8DWS4</accession>
<comment type="caution">
    <text evidence="3">The sequence shown here is derived from an EMBL/GenBank/DDBJ whole genome shotgun (WGS) entry which is preliminary data.</text>
</comment>
<protein>
    <recommendedName>
        <fullName evidence="2">EccD-like transmembrane domain-containing protein</fullName>
    </recommendedName>
</protein>
<organism evidence="3 4">
    <name type="scientific">Frondihabitans peucedani</name>
    <dbReference type="NCBI Taxonomy" id="598626"/>
    <lineage>
        <taxon>Bacteria</taxon>
        <taxon>Bacillati</taxon>
        <taxon>Actinomycetota</taxon>
        <taxon>Actinomycetes</taxon>
        <taxon>Micrococcales</taxon>
        <taxon>Microbacteriaceae</taxon>
        <taxon>Frondihabitans</taxon>
    </lineage>
</organism>
<dbReference type="Gene3D" id="3.10.20.90">
    <property type="entry name" value="Phosphatidylinositol 3-kinase Catalytic Subunit, Chain A, domain 1"/>
    <property type="match status" value="1"/>
</dbReference>
<feature type="transmembrane region" description="Helical" evidence="1">
    <location>
        <begin position="276"/>
        <end position="295"/>
    </location>
</feature>
<dbReference type="EMBL" id="BAABAU010000001">
    <property type="protein sequence ID" value="GAA4264460.1"/>
    <property type="molecule type" value="Genomic_DNA"/>
</dbReference>
<feature type="transmembrane region" description="Helical" evidence="1">
    <location>
        <begin position="215"/>
        <end position="238"/>
    </location>
</feature>
<dbReference type="InterPro" id="IPR044049">
    <property type="entry name" value="EccD_transm"/>
</dbReference>
<feature type="transmembrane region" description="Helical" evidence="1">
    <location>
        <begin position="113"/>
        <end position="132"/>
    </location>
</feature>
<feature type="transmembrane region" description="Helical" evidence="1">
    <location>
        <begin position="439"/>
        <end position="459"/>
    </location>
</feature>
<evidence type="ECO:0000259" key="2">
    <source>
        <dbReference type="Pfam" id="PF19053"/>
    </source>
</evidence>
<feature type="transmembrane region" description="Helical" evidence="1">
    <location>
        <begin position="138"/>
        <end position="158"/>
    </location>
</feature>
<feature type="transmembrane region" description="Helical" evidence="1">
    <location>
        <begin position="165"/>
        <end position="184"/>
    </location>
</feature>
<feature type="domain" description="EccD-like transmembrane" evidence="2">
    <location>
        <begin position="112"/>
        <end position="462"/>
    </location>
</feature>
<gene>
    <name evidence="3" type="ORF">GCM10022256_00720</name>
</gene>
<dbReference type="Proteomes" id="UP001501594">
    <property type="component" value="Unassembled WGS sequence"/>
</dbReference>
<name>A0ABP8DWS4_9MICO</name>
<feature type="transmembrane region" description="Helical" evidence="1">
    <location>
        <begin position="406"/>
        <end position="427"/>
    </location>
</feature>
<evidence type="ECO:0000313" key="4">
    <source>
        <dbReference type="Proteomes" id="UP001501594"/>
    </source>
</evidence>
<evidence type="ECO:0000256" key="1">
    <source>
        <dbReference type="SAM" id="Phobius"/>
    </source>
</evidence>
<sequence length="468" mass="47866">MTDFTRLTIVGTLRRATIVVPSDESVGALIPRLMELLGEQVASVARPLTLVRLTGEQLDPTLSAAEQTVADGEILRLLRLDEAPPPPEVSDVTDAVSESLASRAGLWSAEHRTMLGAGGAGALILVASLQALQVPGLAVIPVALWAVSSLAGMGLGLARRRSVARVLLGVALGTTLPVALWLLWPVLGALLASPSSGASVTGDTFVTTKEQLIEWTWPVAVATTLLLAWISLLLVAGLGRRDRPAILGAGVGVAGSILSLALVSGFIAAGRPVAEAAAIVAVVAVVGVGLVPWYAMSASGLTGLDDQVMTGRLADREGVLTTVGGAYRTLTWTTFAVAGALSAALFGVALTGDPWILGLGAVVAVIGALRTRAFPLAAQAWPLWLGVLLPLLYGVVSRFAGEPALAAASLAGVAVVVVALVVAEPAAHQRASFRRFGNILETVSVIALIPLLLGSFGVFGELLGSFSS</sequence>
<keyword evidence="1" id="KW-1133">Transmembrane helix</keyword>
<dbReference type="RefSeq" id="WP_344793058.1">
    <property type="nucleotide sequence ID" value="NZ_BAABAU010000001.1"/>
</dbReference>
<dbReference type="Pfam" id="PF19053">
    <property type="entry name" value="EccD"/>
    <property type="match status" value="1"/>
</dbReference>
<keyword evidence="1" id="KW-0472">Membrane</keyword>